<evidence type="ECO:0000313" key="4">
    <source>
        <dbReference type="Proteomes" id="UP000076959"/>
    </source>
</evidence>
<dbReference type="InterPro" id="IPR004919">
    <property type="entry name" value="GmrSD_N"/>
</dbReference>
<evidence type="ECO:0000313" key="3">
    <source>
        <dbReference type="EMBL" id="OAF05014.1"/>
    </source>
</evidence>
<evidence type="ECO:0000259" key="1">
    <source>
        <dbReference type="Pfam" id="PF03235"/>
    </source>
</evidence>
<dbReference type="PANTHER" id="PTHR35149:SF2">
    <property type="entry name" value="DUF262 DOMAIN-CONTAINING PROTEIN"/>
    <property type="match status" value="1"/>
</dbReference>
<sequence>MTDLFTDLSGAIKDGDTDYFLGTVVLTGEGVPDVSDGQQRLATTSILLAMIRDYFQKEGKPKKARQIDQDYLRTIDLKTDETKPRLGLNADDQQFFINNVLLDAEERTDVAPHENLRESNHRILRAAQLAQLHIEKIVAPYNSKDAEEILVRWVTFLDENAKVVVVRVTDSALTYRMFETLNDRGLRASQADLLKNYFFSKTTKIEEANARWSSIAGAVESVGSDDLLVTYIRHFWITQHGPTKERELADSIRKKISGDQKTRDFLRQLDEAAPDYVALFNPGHIKWNKYKSVVRTYVQNIDQDLKVEQIRPLLFAVARKFSPEEAVKALKMLVSWSVRFLISGGRGGVLDRNYSLRAHEIGIGKITKAKQLLAAMKDLIPNDATFEEDFKKARVSQAFLARYYLRTLDRKMRGEDEPEYIANPESDVINLEHVMPKTPSQAWKVDPEVAAACERRIGNMVLLQATKNVAAGNSSFSDKRKTYQQSNFLVTKEVANSSAWSLEQINARQSKLAKIAVKTWPIG</sequence>
<feature type="domain" description="GmrSD restriction endonucleases N-terminal" evidence="1">
    <location>
        <begin position="3"/>
        <end position="199"/>
    </location>
</feature>
<dbReference type="PANTHER" id="PTHR35149">
    <property type="entry name" value="SLL5132 PROTEIN"/>
    <property type="match status" value="1"/>
</dbReference>
<feature type="domain" description="GmrSD restriction endonucleases C-terminal" evidence="2">
    <location>
        <begin position="381"/>
        <end position="515"/>
    </location>
</feature>
<name>A0A176YGI2_9BRAD</name>
<protein>
    <recommendedName>
        <fullName evidence="5">DUF262 domain-containing protein</fullName>
    </recommendedName>
</protein>
<comment type="caution">
    <text evidence="3">The sequence shown here is derived from an EMBL/GenBank/DDBJ whole genome shotgun (WGS) entry which is preliminary data.</text>
</comment>
<dbReference type="Proteomes" id="UP000076959">
    <property type="component" value="Unassembled WGS sequence"/>
</dbReference>
<keyword evidence="4" id="KW-1185">Reference proteome</keyword>
<accession>A0A176YGI2</accession>
<dbReference type="Pfam" id="PF07510">
    <property type="entry name" value="GmrSD_C"/>
    <property type="match status" value="1"/>
</dbReference>
<proteinExistence type="predicted"/>
<evidence type="ECO:0000259" key="2">
    <source>
        <dbReference type="Pfam" id="PF07510"/>
    </source>
</evidence>
<dbReference type="AlphaFoldDB" id="A0A176YGI2"/>
<dbReference type="STRING" id="1505087.AYJ54_21365"/>
<reference evidence="3 4" key="1">
    <citation type="submission" date="2016-03" db="EMBL/GenBank/DDBJ databases">
        <title>Draft Genome Sequence of the Strain BR 10245 (Bradyrhizobium sp.) isolated from nodules of Centrolobium paraense.</title>
        <authorList>
            <person name="Simoes-Araujo J.L.Sr."/>
            <person name="Barauna A.C."/>
            <person name="Silva K."/>
            <person name="Zilli J.E."/>
        </authorList>
    </citation>
    <scope>NUCLEOTIDE SEQUENCE [LARGE SCALE GENOMIC DNA]</scope>
    <source>
        <strain evidence="3 4">BR 10245</strain>
    </source>
</reference>
<dbReference type="EMBL" id="LUUB01000080">
    <property type="protein sequence ID" value="OAF05014.1"/>
    <property type="molecule type" value="Genomic_DNA"/>
</dbReference>
<evidence type="ECO:0008006" key="5">
    <source>
        <dbReference type="Google" id="ProtNLM"/>
    </source>
</evidence>
<dbReference type="Pfam" id="PF03235">
    <property type="entry name" value="GmrSD_N"/>
    <property type="match status" value="1"/>
</dbReference>
<gene>
    <name evidence="3" type="ORF">AYJ54_21365</name>
</gene>
<organism evidence="3 4">
    <name type="scientific">Bradyrhizobium centrolobii</name>
    <dbReference type="NCBI Taxonomy" id="1505087"/>
    <lineage>
        <taxon>Bacteria</taxon>
        <taxon>Pseudomonadati</taxon>
        <taxon>Pseudomonadota</taxon>
        <taxon>Alphaproteobacteria</taxon>
        <taxon>Hyphomicrobiales</taxon>
        <taxon>Nitrobacteraceae</taxon>
        <taxon>Bradyrhizobium</taxon>
    </lineage>
</organism>
<dbReference type="InterPro" id="IPR011089">
    <property type="entry name" value="GmrSD_C"/>
</dbReference>